<dbReference type="EMBL" id="FWZT01000009">
    <property type="protein sequence ID" value="SMF30663.1"/>
    <property type="molecule type" value="Genomic_DNA"/>
</dbReference>
<protein>
    <submittedName>
        <fullName evidence="1">Uncharacterized protein</fullName>
    </submittedName>
</protein>
<sequence length="252" mass="27652">MLRLLTIITLIGSTASSCQDNGSESTDGSQTASVTIGKFVPPEGSQAWATMNTDIFRMEETAEELAESLTLSTDSFTETESAASVDVILAYGFYRLELTYLDESGQELYRNCRPNETQRIDGPKIVLDILLCNASGAPVGNINEAFGIEIETEVQASDAQLAKAFDLALEGYQKHCQVCHGDERTEKNVTLIEAVKFSAKEPYTLRTLSVDAIVDGRMPKNPVASWEADQESFLSALRCLEKPIKEICETME</sequence>
<proteinExistence type="predicted"/>
<organism evidence="1 2">
    <name type="scientific">Pseudobacteriovorax antillogorgiicola</name>
    <dbReference type="NCBI Taxonomy" id="1513793"/>
    <lineage>
        <taxon>Bacteria</taxon>
        <taxon>Pseudomonadati</taxon>
        <taxon>Bdellovibrionota</taxon>
        <taxon>Oligoflexia</taxon>
        <taxon>Oligoflexales</taxon>
        <taxon>Pseudobacteriovoracaceae</taxon>
        <taxon>Pseudobacteriovorax</taxon>
    </lineage>
</organism>
<gene>
    <name evidence="1" type="ORF">SAMN06296036_109185</name>
</gene>
<keyword evidence="2" id="KW-1185">Reference proteome</keyword>
<dbReference type="PROSITE" id="PS51257">
    <property type="entry name" value="PROKAR_LIPOPROTEIN"/>
    <property type="match status" value="1"/>
</dbReference>
<dbReference type="RefSeq" id="WP_132319188.1">
    <property type="nucleotide sequence ID" value="NZ_FWZT01000009.1"/>
</dbReference>
<accession>A0A1Y6BVH2</accession>
<reference evidence="2" key="1">
    <citation type="submission" date="2017-04" db="EMBL/GenBank/DDBJ databases">
        <authorList>
            <person name="Varghese N."/>
            <person name="Submissions S."/>
        </authorList>
    </citation>
    <scope>NUCLEOTIDE SEQUENCE [LARGE SCALE GENOMIC DNA]</scope>
    <source>
        <strain evidence="2">RKEM611</strain>
    </source>
</reference>
<evidence type="ECO:0000313" key="2">
    <source>
        <dbReference type="Proteomes" id="UP000192907"/>
    </source>
</evidence>
<name>A0A1Y6BVH2_9BACT</name>
<evidence type="ECO:0000313" key="1">
    <source>
        <dbReference type="EMBL" id="SMF30663.1"/>
    </source>
</evidence>
<dbReference type="Proteomes" id="UP000192907">
    <property type="component" value="Unassembled WGS sequence"/>
</dbReference>
<dbReference type="AlphaFoldDB" id="A0A1Y6BVH2"/>